<dbReference type="CTD" id="375484"/>
<feature type="compositionally biased region" description="Polar residues" evidence="1">
    <location>
        <begin position="404"/>
        <end position="434"/>
    </location>
</feature>
<keyword evidence="3" id="KW-1185">Reference proteome</keyword>
<accession>A0A6J2QJW0</accession>
<dbReference type="GO" id="GO:0032184">
    <property type="term" value="F:SUMO polymer binding"/>
    <property type="evidence" value="ECO:0007669"/>
    <property type="project" value="TreeGrafter"/>
</dbReference>
<dbReference type="Proteomes" id="UP000504630">
    <property type="component" value="Chromosome 10"/>
</dbReference>
<dbReference type="AlphaFoldDB" id="A0A6J2QJW0"/>
<dbReference type="OrthoDB" id="6088715at2759"/>
<feature type="signal peptide" evidence="2">
    <location>
        <begin position="1"/>
        <end position="22"/>
    </location>
</feature>
<feature type="compositionally biased region" description="Basic and acidic residues" evidence="1">
    <location>
        <begin position="138"/>
        <end position="149"/>
    </location>
</feature>
<evidence type="ECO:0000313" key="3">
    <source>
        <dbReference type="Proteomes" id="UP000504630"/>
    </source>
</evidence>
<dbReference type="PROSITE" id="PS51257">
    <property type="entry name" value="PROKAR_LIPOPROTEIN"/>
    <property type="match status" value="1"/>
</dbReference>
<feature type="compositionally biased region" description="Basic and acidic residues" evidence="1">
    <location>
        <begin position="320"/>
        <end position="332"/>
    </location>
</feature>
<organism evidence="3 4">
    <name type="scientific">Cottoperca gobio</name>
    <name type="common">Frogmouth</name>
    <name type="synonym">Aphritis gobio</name>
    <dbReference type="NCBI Taxonomy" id="56716"/>
    <lineage>
        <taxon>Eukaryota</taxon>
        <taxon>Metazoa</taxon>
        <taxon>Chordata</taxon>
        <taxon>Craniata</taxon>
        <taxon>Vertebrata</taxon>
        <taxon>Euteleostomi</taxon>
        <taxon>Actinopterygii</taxon>
        <taxon>Neopterygii</taxon>
        <taxon>Teleostei</taxon>
        <taxon>Neoteleostei</taxon>
        <taxon>Acanthomorphata</taxon>
        <taxon>Eupercaria</taxon>
        <taxon>Perciformes</taxon>
        <taxon>Notothenioidei</taxon>
        <taxon>Bovichtidae</taxon>
        <taxon>Cottoperca</taxon>
    </lineage>
</organism>
<dbReference type="KEGG" id="cgob:115015133"/>
<feature type="region of interest" description="Disordered" evidence="1">
    <location>
        <begin position="380"/>
        <end position="445"/>
    </location>
</feature>
<feature type="compositionally biased region" description="Polar residues" evidence="1">
    <location>
        <begin position="380"/>
        <end position="393"/>
    </location>
</feature>
<reference evidence="4" key="1">
    <citation type="submission" date="2025-08" db="UniProtKB">
        <authorList>
            <consortium name="RefSeq"/>
        </authorList>
    </citation>
    <scope>IDENTIFICATION</scope>
</reference>
<dbReference type="PANTHER" id="PTHR23187">
    <property type="entry name" value="FLJ44216 PROTEIN-RELATED"/>
    <property type="match status" value="1"/>
</dbReference>
<proteinExistence type="predicted"/>
<evidence type="ECO:0000256" key="1">
    <source>
        <dbReference type="SAM" id="MobiDB-lite"/>
    </source>
</evidence>
<feature type="compositionally biased region" description="Polar residues" evidence="1">
    <location>
        <begin position="246"/>
        <end position="257"/>
    </location>
</feature>
<evidence type="ECO:0000313" key="4">
    <source>
        <dbReference type="RefSeq" id="XP_029298194.1"/>
    </source>
</evidence>
<feature type="region of interest" description="Disordered" evidence="1">
    <location>
        <begin position="246"/>
        <end position="273"/>
    </location>
</feature>
<feature type="region of interest" description="Disordered" evidence="1">
    <location>
        <begin position="132"/>
        <end position="160"/>
    </location>
</feature>
<feature type="compositionally biased region" description="Polar residues" evidence="1">
    <location>
        <begin position="150"/>
        <end position="159"/>
    </location>
</feature>
<dbReference type="PANTHER" id="PTHR23187:SF3">
    <property type="entry name" value="SUMO-INTERACTING MOTIF-CONTAINING PROTEIN 1"/>
    <property type="match status" value="1"/>
</dbReference>
<dbReference type="InParanoid" id="A0A6J2QJW0"/>
<dbReference type="InterPro" id="IPR052119">
    <property type="entry name" value="ElonginBC-PRC2_ViralRestrict"/>
</dbReference>
<feature type="chain" id="PRO_5027050221" evidence="2">
    <location>
        <begin position="23"/>
        <end position="934"/>
    </location>
</feature>
<evidence type="ECO:0000256" key="2">
    <source>
        <dbReference type="SAM" id="SignalP"/>
    </source>
</evidence>
<dbReference type="RefSeq" id="XP_029298194.1">
    <property type="nucleotide sequence ID" value="XM_029442334.1"/>
</dbReference>
<feature type="region of interest" description="Disordered" evidence="1">
    <location>
        <begin position="320"/>
        <end position="357"/>
    </location>
</feature>
<gene>
    <name evidence="4" type="primary">simc1</name>
</gene>
<dbReference type="GeneID" id="115015133"/>
<keyword evidence="2" id="KW-0732">Signal</keyword>
<sequence length="934" mass="105225">MPRVLRLTLHASLACFIQNMMGSCTSTLALPSSGLWPLPWVCLSSDSDKDSDVEIIGSFCNVMTKADPLPLSAVRVDVDSVNVPTLYIDLTNPRWTLPELKLRKRQNSTSLKVVDLTETNVANATKQKIGYLPPDVSQMKKESTNKDETSNLQESSSRDPTVFELQLQCGNFKPKMRILDSQTRHQKQTDKAHRRTAFVKLRRLPFLETLVTEQKTSRSSVDLNKDCTNMSLHHSQQDYAIETPECNSNLSRTTTPNGPHMDPSLDESPPSVVESLIKQDGQDNSNEDTSTQLNTKISQHLRSPADSPCSDKWVSVAFSKEHGTREDKRDDFTSSLFIPSPTSPSSSQDKAKGSLQREVSCSKLEQLELEKANSKQSYLTDLSFPHSPSTGPNPSEPFDRDSPSHTSLISHNLMSQVNPTPTSEHTLAGNTSEWQPEDAKADEASNSSDFLHYSIPSGPFLSLSNEDMDDRSGGGTYRGDLGIDSPVSFLWQEGSDGDEVNKEGRFDMDFRAASRDDRQLVCPITLRKIMSGPAQALLDEEDEGFGTPEVLCRQSLSLVYSTIDENYTEGTLQLLSDLLQPGYYPPRDITNHLLRGVLLDPQCPYHLCVQAFNLLMRTQRHHTADKTTVPWDWELLTSVTANQDDIKRRRSEVVRMLLDYVVQTLEDDFQAKRTISDLHQSIAKATLSCDQQFPHVREIIKWLFSAIMKSTEHGESKEAARERDEQIRMVSIFQRMLSLALEVDRSPALNSAKLSQELFHMLISNTPLRAHRMLLLESLQSKLLRCKLLEHLLDYACPQKISLPMSLSLLLHFLKHCTLTPDPSWPFNAIHDCIHQDGTAGWQRWEELVHLLWMLLLSYNKAMKGYLCNSVSEQRGKVGNLVYRPDDMVSQLAIREAVEAFLSRSQADLGQALPLHVEESLTYLQDHLLDVCQC</sequence>
<name>A0A6J2QJW0_COTGO</name>
<protein>
    <submittedName>
        <fullName evidence="4">Uncharacterized protein simc1 isoform X1</fullName>
    </submittedName>
</protein>